<accession>A0A2J5HFD6</accession>
<name>A0A2J5HFD6_9EURO</name>
<keyword evidence="2" id="KW-1185">Reference proteome</keyword>
<reference evidence="2" key="1">
    <citation type="submission" date="2017-12" db="EMBL/GenBank/DDBJ databases">
        <authorList>
            <consortium name="DOE Joint Genome Institute"/>
            <person name="Mondo S.J."/>
            <person name="Kjaerbolling I."/>
            <person name="Vesth T.C."/>
            <person name="Frisvad J.C."/>
            <person name="Nybo J.L."/>
            <person name="Theobald S."/>
            <person name="Kuo A."/>
            <person name="Bowyer P."/>
            <person name="Matsuda Y."/>
            <person name="Lyhne E.K."/>
            <person name="Kogle M.E."/>
            <person name="Clum A."/>
            <person name="Lipzen A."/>
            <person name="Salamov A."/>
            <person name="Ngan C.Y."/>
            <person name="Daum C."/>
            <person name="Chiniquy J."/>
            <person name="Barry K."/>
            <person name="LaButti K."/>
            <person name="Haridas S."/>
            <person name="Simmons B.A."/>
            <person name="Magnuson J.K."/>
            <person name="Mortensen U.H."/>
            <person name="Larsen T.O."/>
            <person name="Grigoriev I.V."/>
            <person name="Baker S.E."/>
            <person name="Andersen M.R."/>
            <person name="Nordberg H.P."/>
            <person name="Cantor M.N."/>
            <person name="Hua S.X."/>
        </authorList>
    </citation>
    <scope>NUCLEOTIDE SEQUENCE [LARGE SCALE GENOMIC DNA]</scope>
    <source>
        <strain evidence="2">IBT 19404</strain>
    </source>
</reference>
<gene>
    <name evidence="1" type="ORF">BDW42DRAFT_180381</name>
</gene>
<dbReference type="AlphaFoldDB" id="A0A2J5HFD6"/>
<dbReference type="Proteomes" id="UP000235023">
    <property type="component" value="Unassembled WGS sequence"/>
</dbReference>
<evidence type="ECO:0000313" key="1">
    <source>
        <dbReference type="EMBL" id="PLN75595.1"/>
    </source>
</evidence>
<proteinExistence type="predicted"/>
<sequence>MSYPALSPATLPLLMIFRACELDNVETLPSCNHIVRVRLYPELSTRSQLGRKRIRRLLVYKMLIAPHTLDSEPAADCASVLRHRGWVGEEMGRSTMPPHGLKLGAGSRWASRIPTCLREKL</sequence>
<evidence type="ECO:0000313" key="2">
    <source>
        <dbReference type="Proteomes" id="UP000235023"/>
    </source>
</evidence>
<organism evidence="1 2">
    <name type="scientific">Aspergillus taichungensis</name>
    <dbReference type="NCBI Taxonomy" id="482145"/>
    <lineage>
        <taxon>Eukaryota</taxon>
        <taxon>Fungi</taxon>
        <taxon>Dikarya</taxon>
        <taxon>Ascomycota</taxon>
        <taxon>Pezizomycotina</taxon>
        <taxon>Eurotiomycetes</taxon>
        <taxon>Eurotiomycetidae</taxon>
        <taxon>Eurotiales</taxon>
        <taxon>Aspergillaceae</taxon>
        <taxon>Aspergillus</taxon>
        <taxon>Aspergillus subgen. Circumdati</taxon>
    </lineage>
</organism>
<protein>
    <submittedName>
        <fullName evidence="1">Uncharacterized protein</fullName>
    </submittedName>
</protein>
<dbReference type="EMBL" id="KZ559643">
    <property type="protein sequence ID" value="PLN75595.1"/>
    <property type="molecule type" value="Genomic_DNA"/>
</dbReference>